<name>A0A1V0SJK6_9VIRU</name>
<accession>A0A1V0SJK6</accession>
<proteinExistence type="predicted"/>
<sequence length="277" mass="33045">MENSAGIPIVPPCSTVRANQVFDTKLLIAHGSPVIIPQGFQKTNPYVMITSDDETLSQYQGLLVHYNPPNGSYFTAAKSGLVASEFNHQEIIRKEILARASKLIGEYLKNMKYPPAEFWMQTMTRQDKKKMQIHRRKWPLVMAELLEVCKQLEDARNTQPDEEEWSDEESPDDLYDSEYLQEEEYIRKSIGPKSWWAKKYELMPRPHHQRLGKKAMSKELFDARHSHEKYQYYDKTYYDVLDNTLHREYVEHWEAHHPQYYSYQYYWDMMYDSDDDY</sequence>
<evidence type="ECO:0000313" key="2">
    <source>
        <dbReference type="EMBL" id="ARF11912.1"/>
    </source>
</evidence>
<protein>
    <submittedName>
        <fullName evidence="2">Uncharacterized protein</fullName>
    </submittedName>
</protein>
<feature type="compositionally biased region" description="Acidic residues" evidence="1">
    <location>
        <begin position="160"/>
        <end position="174"/>
    </location>
</feature>
<gene>
    <name evidence="2" type="ORF">Klosneuvirus_3_47</name>
</gene>
<evidence type="ECO:0000256" key="1">
    <source>
        <dbReference type="SAM" id="MobiDB-lite"/>
    </source>
</evidence>
<dbReference type="EMBL" id="KY684110">
    <property type="protein sequence ID" value="ARF11912.1"/>
    <property type="molecule type" value="Genomic_DNA"/>
</dbReference>
<organism evidence="2">
    <name type="scientific">Klosneuvirus KNV1</name>
    <dbReference type="NCBI Taxonomy" id="1977640"/>
    <lineage>
        <taxon>Viruses</taxon>
        <taxon>Varidnaviria</taxon>
        <taxon>Bamfordvirae</taxon>
        <taxon>Nucleocytoviricota</taxon>
        <taxon>Megaviricetes</taxon>
        <taxon>Imitervirales</taxon>
        <taxon>Mimiviridae</taxon>
        <taxon>Klosneuvirinae</taxon>
        <taxon>Klosneuvirus</taxon>
    </lineage>
</organism>
<feature type="region of interest" description="Disordered" evidence="1">
    <location>
        <begin position="155"/>
        <end position="174"/>
    </location>
</feature>
<reference evidence="2" key="1">
    <citation type="journal article" date="2017" name="Science">
        <title>Giant viruses with an expanded complement of translation system components.</title>
        <authorList>
            <person name="Schulz F."/>
            <person name="Yutin N."/>
            <person name="Ivanova N.N."/>
            <person name="Ortega D.R."/>
            <person name="Lee T.K."/>
            <person name="Vierheilig J."/>
            <person name="Daims H."/>
            <person name="Horn M."/>
            <person name="Wagner M."/>
            <person name="Jensen G.J."/>
            <person name="Kyrpides N.C."/>
            <person name="Koonin E.V."/>
            <person name="Woyke T."/>
        </authorList>
    </citation>
    <scope>NUCLEOTIDE SEQUENCE</scope>
    <source>
        <strain evidence="2">KNV1</strain>
    </source>
</reference>